<evidence type="ECO:0000256" key="6">
    <source>
        <dbReference type="ARBA" id="ARBA00037368"/>
    </source>
</evidence>
<evidence type="ECO:0000256" key="2">
    <source>
        <dbReference type="ARBA" id="ARBA00022490"/>
    </source>
</evidence>
<dbReference type="InterPro" id="IPR050249">
    <property type="entry name" value="Pseudomonas-type_ThrB"/>
</dbReference>
<evidence type="ECO:0000256" key="3">
    <source>
        <dbReference type="ARBA" id="ARBA00022679"/>
    </source>
</evidence>
<gene>
    <name evidence="10" type="ORF">METZ01_LOCUS316855</name>
</gene>
<evidence type="ECO:0000313" key="10">
    <source>
        <dbReference type="EMBL" id="SVC64001.1"/>
    </source>
</evidence>
<keyword evidence="4" id="KW-0418">Kinase</keyword>
<name>A0A382NWQ6_9ZZZZ</name>
<dbReference type="GO" id="GO:0047992">
    <property type="term" value="F:hydroxylysine kinase activity"/>
    <property type="evidence" value="ECO:0007669"/>
    <property type="project" value="UniProtKB-EC"/>
</dbReference>
<dbReference type="InterPro" id="IPR011009">
    <property type="entry name" value="Kinase-like_dom_sf"/>
</dbReference>
<dbReference type="PANTHER" id="PTHR21064:SF1">
    <property type="entry name" value="HYDROXYLYSINE KINASE"/>
    <property type="match status" value="1"/>
</dbReference>
<dbReference type="GO" id="GO:0005737">
    <property type="term" value="C:cytoplasm"/>
    <property type="evidence" value="ECO:0007669"/>
    <property type="project" value="UniProtKB-SubCell"/>
</dbReference>
<evidence type="ECO:0000259" key="9">
    <source>
        <dbReference type="Pfam" id="PF01636"/>
    </source>
</evidence>
<evidence type="ECO:0000256" key="8">
    <source>
        <dbReference type="ARBA" id="ARBA00040505"/>
    </source>
</evidence>
<evidence type="ECO:0000256" key="1">
    <source>
        <dbReference type="ARBA" id="ARBA00004496"/>
    </source>
</evidence>
<organism evidence="10">
    <name type="scientific">marine metagenome</name>
    <dbReference type="NCBI Taxonomy" id="408172"/>
    <lineage>
        <taxon>unclassified sequences</taxon>
        <taxon>metagenomes</taxon>
        <taxon>ecological metagenomes</taxon>
    </lineage>
</organism>
<reference evidence="10" key="1">
    <citation type="submission" date="2018-05" db="EMBL/GenBank/DDBJ databases">
        <authorList>
            <person name="Lanie J.A."/>
            <person name="Ng W.-L."/>
            <person name="Kazmierczak K.M."/>
            <person name="Andrzejewski T.M."/>
            <person name="Davidsen T.M."/>
            <person name="Wayne K.J."/>
            <person name="Tettelin H."/>
            <person name="Glass J.I."/>
            <person name="Rusch D."/>
            <person name="Podicherti R."/>
            <person name="Tsui H.-C.T."/>
            <person name="Winkler M.E."/>
        </authorList>
    </citation>
    <scope>NUCLEOTIDE SEQUENCE</scope>
</reference>
<dbReference type="PANTHER" id="PTHR21064">
    <property type="entry name" value="AMINOGLYCOSIDE PHOSPHOTRANSFERASE DOMAIN-CONTAINING PROTEIN-RELATED"/>
    <property type="match status" value="1"/>
</dbReference>
<feature type="non-terminal residue" evidence="10">
    <location>
        <position position="363"/>
    </location>
</feature>
<dbReference type="EMBL" id="UINC01102403">
    <property type="protein sequence ID" value="SVC64001.1"/>
    <property type="molecule type" value="Genomic_DNA"/>
</dbReference>
<dbReference type="AlphaFoldDB" id="A0A382NWQ6"/>
<sequence>CAEDGRAFVLKIANGEEDLSFLEAQNQVMARLQERHITYCPELIQTRSGTDFSDVDANGSTYAGRLITWLPGEVLARCKWQGPELLRHLGTCVGEVDGALKGFDHAALHRGDFPWDLRNASAVIDRYMDQVEDSQLRRQIDAVRANLSEGVVPRLPHLEQSVIHNDANDYNVIVQRPALDQQQVAGLIDFGDMAHTYTVAGLAIAIAYAMLDKTDPLLDATRVVEGYHGVLPLGDDELAVVFPMACGRLAVSACMAAVQQRQRPNVSYLSVSQQPIQRTLQRLLDVHPRFAEATFRHACGLTPNPAAVAIRHWLGANRDIVAPILPIDLKTVSPPILDLSPYNPALPVDPIDEDTRVDLASNS</sequence>
<comment type="function">
    <text evidence="6">Catalyzes the GTP-dependent phosphorylation of 5-hydroxy-L-lysine.</text>
</comment>
<evidence type="ECO:0000256" key="7">
    <source>
        <dbReference type="ARBA" id="ARBA00038873"/>
    </source>
</evidence>
<evidence type="ECO:0000256" key="5">
    <source>
        <dbReference type="ARBA" id="ARBA00036820"/>
    </source>
</evidence>
<keyword evidence="2" id="KW-0963">Cytoplasm</keyword>
<dbReference type="SUPFAM" id="SSF56112">
    <property type="entry name" value="Protein kinase-like (PK-like)"/>
    <property type="match status" value="1"/>
</dbReference>
<comment type="catalytic activity">
    <reaction evidence="5">
        <text>(5R)-5-hydroxy-L-lysine + GTP = (5R)-5-phosphooxy-L-lysine + GDP + H(+)</text>
        <dbReference type="Rhea" id="RHEA:19049"/>
        <dbReference type="ChEBI" id="CHEBI:15378"/>
        <dbReference type="ChEBI" id="CHEBI:37565"/>
        <dbReference type="ChEBI" id="CHEBI:57882"/>
        <dbReference type="ChEBI" id="CHEBI:58189"/>
        <dbReference type="ChEBI" id="CHEBI:58357"/>
        <dbReference type="EC" id="2.7.1.81"/>
    </reaction>
</comment>
<dbReference type="EC" id="2.7.1.81" evidence="7"/>
<evidence type="ECO:0000256" key="4">
    <source>
        <dbReference type="ARBA" id="ARBA00022777"/>
    </source>
</evidence>
<proteinExistence type="predicted"/>
<keyword evidence="3" id="KW-0808">Transferase</keyword>
<protein>
    <recommendedName>
        <fullName evidence="8">Hydroxylysine kinase</fullName>
        <ecNumber evidence="7">2.7.1.81</ecNumber>
    </recommendedName>
</protein>
<comment type="subcellular location">
    <subcellularLocation>
        <location evidence="1">Cytoplasm</location>
    </subcellularLocation>
</comment>
<dbReference type="Pfam" id="PF01636">
    <property type="entry name" value="APH"/>
    <property type="match status" value="1"/>
</dbReference>
<accession>A0A382NWQ6</accession>
<dbReference type="InterPro" id="IPR002575">
    <property type="entry name" value="Aminoglycoside_PTrfase"/>
</dbReference>
<feature type="non-terminal residue" evidence="10">
    <location>
        <position position="1"/>
    </location>
</feature>
<feature type="domain" description="Aminoglycoside phosphotransferase" evidence="9">
    <location>
        <begin position="4"/>
        <end position="220"/>
    </location>
</feature>
<dbReference type="Gene3D" id="3.90.1200.10">
    <property type="match status" value="1"/>
</dbReference>